<dbReference type="EMBL" id="CM037154">
    <property type="protein sequence ID" value="KAH7859391.1"/>
    <property type="molecule type" value="Genomic_DNA"/>
</dbReference>
<comment type="caution">
    <text evidence="1">The sequence shown here is derived from an EMBL/GenBank/DDBJ whole genome shotgun (WGS) entry which is preliminary data.</text>
</comment>
<proteinExistence type="predicted"/>
<organism evidence="1 2">
    <name type="scientific">Vaccinium darrowii</name>
    <dbReference type="NCBI Taxonomy" id="229202"/>
    <lineage>
        <taxon>Eukaryota</taxon>
        <taxon>Viridiplantae</taxon>
        <taxon>Streptophyta</taxon>
        <taxon>Embryophyta</taxon>
        <taxon>Tracheophyta</taxon>
        <taxon>Spermatophyta</taxon>
        <taxon>Magnoliopsida</taxon>
        <taxon>eudicotyledons</taxon>
        <taxon>Gunneridae</taxon>
        <taxon>Pentapetalae</taxon>
        <taxon>asterids</taxon>
        <taxon>Ericales</taxon>
        <taxon>Ericaceae</taxon>
        <taxon>Vaccinioideae</taxon>
        <taxon>Vaccinieae</taxon>
        <taxon>Vaccinium</taxon>
    </lineage>
</organism>
<accession>A0ACB7Z0S1</accession>
<gene>
    <name evidence="1" type="ORF">Vadar_000493</name>
</gene>
<keyword evidence="2" id="KW-1185">Reference proteome</keyword>
<evidence type="ECO:0000313" key="1">
    <source>
        <dbReference type="EMBL" id="KAH7859391.1"/>
    </source>
</evidence>
<sequence length="416" mass="46588">MEFRFRATDERPPAYIPSRSSSSNVSYFTEQALRAGFSTEYSRNPNPVHTMYEAVRWEFEKEQIREEIIALEMARRRVQEEEVRREMMAGRMALSRGSGGGSVFSVIEPRALLLQHQSEGRSFEERVVTAIEERLRDSGRRGRIGGGFEEVPFQRMAEPKITEVKPTSEVCKEKVIFLAKPVGNSSGAKRKADTPPVAPPSVGSKKKRKDEWSCALCQVSATSEQGLNEHLRGKKHKSKEAGLGAQKAGKNYTIGLFPKKIDKPIKLVEPTTNKESEPPNSEDLKPNNDSALVVFRGNSGLKNKKGNSSEKMQENDGGFKEKKNKKSFKFWCEMCQVGAFSEKVMNKHKKGKKHLGHLQRLEKRDKSEVATKGNEAPQKGNEPKVGPKNNEETPENESLEGSAHGEVEVKQVTVSD</sequence>
<dbReference type="Proteomes" id="UP000828048">
    <property type="component" value="Chromosome 4"/>
</dbReference>
<protein>
    <submittedName>
        <fullName evidence="1">Uncharacterized protein</fullName>
    </submittedName>
</protein>
<evidence type="ECO:0000313" key="2">
    <source>
        <dbReference type="Proteomes" id="UP000828048"/>
    </source>
</evidence>
<name>A0ACB7Z0S1_9ERIC</name>
<reference evidence="1 2" key="1">
    <citation type="journal article" date="2021" name="Hortic Res">
        <title>High-quality reference genome and annotation aids understanding of berry development for evergreen blueberry (Vaccinium darrowii).</title>
        <authorList>
            <person name="Yu J."/>
            <person name="Hulse-Kemp A.M."/>
            <person name="Babiker E."/>
            <person name="Staton M."/>
        </authorList>
    </citation>
    <scope>NUCLEOTIDE SEQUENCE [LARGE SCALE GENOMIC DNA]</scope>
    <source>
        <strain evidence="2">cv. NJ 8807/NJ 8810</strain>
        <tissue evidence="1">Young leaf</tissue>
    </source>
</reference>